<dbReference type="InterPro" id="IPR001155">
    <property type="entry name" value="OxRdtase_FMN_N"/>
</dbReference>
<dbReference type="EMBL" id="JAAMPI010001103">
    <property type="protein sequence ID" value="KAF4626692.1"/>
    <property type="molecule type" value="Genomic_DNA"/>
</dbReference>
<gene>
    <name evidence="4" type="ORF">G7Y89_g11463</name>
</gene>
<comment type="caution">
    <text evidence="4">The sequence shown here is derived from an EMBL/GenBank/DDBJ whole genome shotgun (WGS) entry which is preliminary data.</text>
</comment>
<dbReference type="OrthoDB" id="72788at2759"/>
<dbReference type="GO" id="GO:0010181">
    <property type="term" value="F:FMN binding"/>
    <property type="evidence" value="ECO:0007669"/>
    <property type="project" value="InterPro"/>
</dbReference>
<dbReference type="Pfam" id="PF20246">
    <property type="entry name" value="DUF6601"/>
    <property type="match status" value="1"/>
</dbReference>
<dbReference type="PANTHER" id="PTHR43303">
    <property type="entry name" value="NADPH DEHYDROGENASE C23G7.10C-RELATED"/>
    <property type="match status" value="1"/>
</dbReference>
<evidence type="ECO:0000256" key="2">
    <source>
        <dbReference type="SAM" id="Phobius"/>
    </source>
</evidence>
<dbReference type="GO" id="GO:0050661">
    <property type="term" value="F:NADP binding"/>
    <property type="evidence" value="ECO:0007669"/>
    <property type="project" value="InterPro"/>
</dbReference>
<dbReference type="GO" id="GO:0003959">
    <property type="term" value="F:NADPH dehydrogenase activity"/>
    <property type="evidence" value="ECO:0007669"/>
    <property type="project" value="InterPro"/>
</dbReference>
<dbReference type="InterPro" id="IPR046536">
    <property type="entry name" value="DUF6601"/>
</dbReference>
<dbReference type="InterPro" id="IPR013785">
    <property type="entry name" value="Aldolase_TIM"/>
</dbReference>
<evidence type="ECO:0000256" key="1">
    <source>
        <dbReference type="SAM" id="MobiDB-lite"/>
    </source>
</evidence>
<reference evidence="4 5" key="1">
    <citation type="submission" date="2020-03" db="EMBL/GenBank/DDBJ databases">
        <title>Draft Genome Sequence of Cudoniella acicularis.</title>
        <authorList>
            <person name="Buettner E."/>
            <person name="Kellner H."/>
        </authorList>
    </citation>
    <scope>NUCLEOTIDE SEQUENCE [LARGE SCALE GENOMIC DNA]</scope>
    <source>
        <strain evidence="4 5">DSM 108380</strain>
    </source>
</reference>
<feature type="domain" description="NADH:flavin oxidoreductase/NADH oxidase N-terminal" evidence="3">
    <location>
        <begin position="108"/>
        <end position="455"/>
    </location>
</feature>
<accession>A0A8H4REG5</accession>
<sequence length="670" mass="73882">MYPAISVDPIGGKERDKARGPSRLDASPAWAGSEWQTANIDRFRSVDNRFRSIVEMGSSLGDETLRTPTPSQSRCRAPEPEDRVISVLFMHLHSPGTPKELSSKTPTLFTPLQIRKVTLRNRIIVSPMCQYSTAPSGPEIGALTDWHVATLGHYAIKGAALVFVEATGVQPNGRISPNCPGLWGDAQIEGLKRVADFVRSQGALVGIQLAHAGRKSSTAAPWVSTVLGRKSKRANKDIGGWPDDVKGPSGGVSQVWDGFFDSEQNRFWPPKALTTQEIKEVVQDFAKAAERSVKAGVDVIEIHAAHGYLLHQFLSPISNRRTDEYGSSFENRTRLLFEVIKAIRNVIPASTPLFLRISSTDFMEDTDLGKELGSWDVESTIEVAKQLPALGVDLLDVSSGGNHPHQRIDGPNTKNYHVKIADRIRNAVHADNLKLLIGTVGLITEAEQARDIVEQAGTVVPLENGIHEEAEAAKEMTDAKDGKQPMADVILVARQFLREPEWVLKVAWKLGVDVWWPNQFMTVATQLQFPSYPAFAKLRLLRPRLLGGWLPSYQGMHYHMTRYIARLTAPLLFLFASLTLVLSSTQVGLAAQPGASGDGKGPQDRWQVFSNASLWFSVAVIVGILALAGLMVLGSIAFLVNRTIVNTKAHRPGYGKRRRWTWRVDEKSRE</sequence>
<protein>
    <recommendedName>
        <fullName evidence="3">NADH:flavin oxidoreductase/NADH oxidase N-terminal domain-containing protein</fullName>
    </recommendedName>
</protein>
<dbReference type="CDD" id="cd02932">
    <property type="entry name" value="OYE_YqiM_FMN"/>
    <property type="match status" value="1"/>
</dbReference>
<dbReference type="Proteomes" id="UP000566819">
    <property type="component" value="Unassembled WGS sequence"/>
</dbReference>
<dbReference type="AlphaFoldDB" id="A0A8H4REG5"/>
<name>A0A8H4REG5_9HELO</name>
<keyword evidence="2" id="KW-0472">Membrane</keyword>
<organism evidence="4 5">
    <name type="scientific">Cudoniella acicularis</name>
    <dbReference type="NCBI Taxonomy" id="354080"/>
    <lineage>
        <taxon>Eukaryota</taxon>
        <taxon>Fungi</taxon>
        <taxon>Dikarya</taxon>
        <taxon>Ascomycota</taxon>
        <taxon>Pezizomycotina</taxon>
        <taxon>Leotiomycetes</taxon>
        <taxon>Helotiales</taxon>
        <taxon>Tricladiaceae</taxon>
        <taxon>Cudoniella</taxon>
    </lineage>
</organism>
<dbReference type="SUPFAM" id="SSF51395">
    <property type="entry name" value="FMN-linked oxidoreductases"/>
    <property type="match status" value="1"/>
</dbReference>
<keyword evidence="5" id="KW-1185">Reference proteome</keyword>
<evidence type="ECO:0000259" key="3">
    <source>
        <dbReference type="Pfam" id="PF00724"/>
    </source>
</evidence>
<dbReference type="InterPro" id="IPR044152">
    <property type="entry name" value="YqjM-like"/>
</dbReference>
<feature type="transmembrane region" description="Helical" evidence="2">
    <location>
        <begin position="614"/>
        <end position="640"/>
    </location>
</feature>
<keyword evidence="2" id="KW-0812">Transmembrane</keyword>
<keyword evidence="2" id="KW-1133">Transmembrane helix</keyword>
<dbReference type="PANTHER" id="PTHR43303:SF2">
    <property type="entry name" value="INDOLEAMINE 2,3-DIOXYGENASE PYRROLE 2,3-DIOXYGENASE (AFU_ORTHOLOGUE AFUA_5G01450"/>
    <property type="match status" value="1"/>
</dbReference>
<feature type="region of interest" description="Disordered" evidence="1">
    <location>
        <begin position="1"/>
        <end position="30"/>
    </location>
</feature>
<proteinExistence type="predicted"/>
<dbReference type="Gene3D" id="3.20.20.70">
    <property type="entry name" value="Aldolase class I"/>
    <property type="match status" value="1"/>
</dbReference>
<evidence type="ECO:0000313" key="5">
    <source>
        <dbReference type="Proteomes" id="UP000566819"/>
    </source>
</evidence>
<dbReference type="Pfam" id="PF00724">
    <property type="entry name" value="Oxidored_FMN"/>
    <property type="match status" value="1"/>
</dbReference>
<evidence type="ECO:0000313" key="4">
    <source>
        <dbReference type="EMBL" id="KAF4626692.1"/>
    </source>
</evidence>